<feature type="transmembrane region" description="Helical" evidence="1">
    <location>
        <begin position="21"/>
        <end position="42"/>
    </location>
</feature>
<evidence type="ECO:0000313" key="3">
    <source>
        <dbReference type="Proteomes" id="UP000325827"/>
    </source>
</evidence>
<feature type="transmembrane region" description="Helical" evidence="1">
    <location>
        <begin position="383"/>
        <end position="405"/>
    </location>
</feature>
<keyword evidence="1" id="KW-0472">Membrane</keyword>
<keyword evidence="1" id="KW-0812">Transmembrane</keyword>
<sequence>MTEPVLERAAAPSGARLRAASAILGATALIAVLTALIVLARAGGDTATAWPVTWELQNSDNGVLFQYVHDMLTGRTLDWSFSPQVYVFPEVPMSVLAYVLAGGSVQAYFVFVAAINNAALFLGLYLLVRLLHPSERQATWLARAGIAMLPLLILPLLGTSWLQSYHLAPTYYFGMYLLVIAAPSFYLVSSTRSRVLLGAAIVLTAASNPLALVFCVPPLILVLLVRSVRHGFRSTRRAAAVSGILLLTALAVRVVFFSRLQGTSPLNYIDLDAFLGRLGDLEPHFALMVADTTTRIVLTVGALCAVACLVFAIVGAVRYLRADRSAVPTDRALVGLYFGLVPLAGLSATAALLITHYLYAWLVLIGPMVFVLLAVPRRWVPRVAPIGAGVLLVTGMVTGAVSGVAGSGDYLTARSAETQCLDENLPAGVELGYSTFSDARRLSLTSERPFRLIQITADAQPSYWLTNRTYAKTEGGQFFYINDHGDEAAISTAVITGLFGNPDSSFGCGPGQTVLVYSEPSKLAAIKTFYNENPGT</sequence>
<keyword evidence="3" id="KW-1185">Reference proteome</keyword>
<reference evidence="3" key="1">
    <citation type="submission" date="2019-09" db="EMBL/GenBank/DDBJ databases">
        <title>Mumia zhuanghuii sp. nov. isolated from the intestinal contents of plateau pika (Ochotona curzoniae) in the Qinghai-Tibet plateau of China.</title>
        <authorList>
            <person name="Tian Z."/>
        </authorList>
    </citation>
    <scope>NUCLEOTIDE SEQUENCE [LARGE SCALE GENOMIC DNA]</scope>
    <source>
        <strain evidence="3">JCM 30598</strain>
    </source>
</reference>
<feature type="transmembrane region" description="Helical" evidence="1">
    <location>
        <begin position="170"/>
        <end position="189"/>
    </location>
</feature>
<proteinExistence type="predicted"/>
<evidence type="ECO:0008006" key="4">
    <source>
        <dbReference type="Google" id="ProtNLM"/>
    </source>
</evidence>
<feature type="transmembrane region" description="Helical" evidence="1">
    <location>
        <begin position="358"/>
        <end position="376"/>
    </location>
</feature>
<feature type="transmembrane region" description="Helical" evidence="1">
    <location>
        <begin position="296"/>
        <end position="320"/>
    </location>
</feature>
<evidence type="ECO:0000256" key="1">
    <source>
        <dbReference type="SAM" id="Phobius"/>
    </source>
</evidence>
<name>A0A5J5J245_9MICO</name>
<feature type="transmembrane region" description="Helical" evidence="1">
    <location>
        <begin position="108"/>
        <end position="128"/>
    </location>
</feature>
<evidence type="ECO:0000313" key="2">
    <source>
        <dbReference type="EMBL" id="KAA9110247.1"/>
    </source>
</evidence>
<feature type="transmembrane region" description="Helical" evidence="1">
    <location>
        <begin position="332"/>
        <end position="352"/>
    </location>
</feature>
<gene>
    <name evidence="2" type="ORF">F6B43_00630</name>
</gene>
<dbReference type="AlphaFoldDB" id="A0A5J5J245"/>
<feature type="transmembrane region" description="Helical" evidence="1">
    <location>
        <begin position="195"/>
        <end position="225"/>
    </location>
</feature>
<organism evidence="2 3">
    <name type="scientific">Microbacterium rhizomatis</name>
    <dbReference type="NCBI Taxonomy" id="1631477"/>
    <lineage>
        <taxon>Bacteria</taxon>
        <taxon>Bacillati</taxon>
        <taxon>Actinomycetota</taxon>
        <taxon>Actinomycetes</taxon>
        <taxon>Micrococcales</taxon>
        <taxon>Microbacteriaceae</taxon>
        <taxon>Microbacterium</taxon>
    </lineage>
</organism>
<feature type="transmembrane region" description="Helical" evidence="1">
    <location>
        <begin position="140"/>
        <end position="158"/>
    </location>
</feature>
<protein>
    <recommendedName>
        <fullName evidence="4">Glycosyltransferase RgtA/B/C/D-like domain-containing protein</fullName>
    </recommendedName>
</protein>
<accession>A0A5J5J245</accession>
<keyword evidence="1" id="KW-1133">Transmembrane helix</keyword>
<dbReference type="EMBL" id="VYSA01000001">
    <property type="protein sequence ID" value="KAA9110247.1"/>
    <property type="molecule type" value="Genomic_DNA"/>
</dbReference>
<feature type="transmembrane region" description="Helical" evidence="1">
    <location>
        <begin position="81"/>
        <end position="101"/>
    </location>
</feature>
<comment type="caution">
    <text evidence="2">The sequence shown here is derived from an EMBL/GenBank/DDBJ whole genome shotgun (WGS) entry which is preliminary data.</text>
</comment>
<dbReference type="RefSeq" id="WP_150447051.1">
    <property type="nucleotide sequence ID" value="NZ_VYSA01000001.1"/>
</dbReference>
<feature type="transmembrane region" description="Helical" evidence="1">
    <location>
        <begin position="237"/>
        <end position="256"/>
    </location>
</feature>
<dbReference type="OrthoDB" id="5105261at2"/>
<dbReference type="Proteomes" id="UP000325827">
    <property type="component" value="Unassembled WGS sequence"/>
</dbReference>